<dbReference type="GO" id="GO:0046872">
    <property type="term" value="F:metal ion binding"/>
    <property type="evidence" value="ECO:0007669"/>
    <property type="project" value="UniProtKB-KW"/>
</dbReference>
<evidence type="ECO:0000256" key="5">
    <source>
        <dbReference type="ARBA" id="ARBA00022842"/>
    </source>
</evidence>
<dbReference type="InterPro" id="IPR008949">
    <property type="entry name" value="Isoprenoid_synthase_dom_sf"/>
</dbReference>
<evidence type="ECO:0000256" key="4">
    <source>
        <dbReference type="ARBA" id="ARBA00022723"/>
    </source>
</evidence>
<dbReference type="InterPro" id="IPR000092">
    <property type="entry name" value="Polyprenyl_synt"/>
</dbReference>
<dbReference type="GO" id="GO:0008299">
    <property type="term" value="P:isoprenoid biosynthetic process"/>
    <property type="evidence" value="ECO:0007669"/>
    <property type="project" value="InterPro"/>
</dbReference>
<dbReference type="OrthoDB" id="9805316at2"/>
<dbReference type="InterPro" id="IPR033749">
    <property type="entry name" value="Polyprenyl_synt_CS"/>
</dbReference>
<dbReference type="SFLD" id="SFLDS00005">
    <property type="entry name" value="Isoprenoid_Synthase_Type_I"/>
    <property type="match status" value="1"/>
</dbReference>
<dbReference type="PANTHER" id="PTHR12001">
    <property type="entry name" value="GERANYLGERANYL PYROPHOSPHATE SYNTHASE"/>
    <property type="match status" value="1"/>
</dbReference>
<keyword evidence="3 6" id="KW-0808">Transferase</keyword>
<sequence>MRCYGGIESDLAQVEAILKREMSSKFPAVSDIVSYGYLLGGKRLRPALVLLCGQAWSNVSSDHHKLGAVLEMVHTATLIHDDVLDGAETRRHLQTIHHRWGTESSVLVGDFLFTHAFYLASTLPTTLAARKIGQATNVVCEGELRQITTKGRFDLSEDEYLSIIEAKTAALCECACELGAIYAECPEDAGKQAAEYGRCLGIAFQIVDDLLDIEGDTDQTGKTLGTDLAQRKPTLPLIHALKVAPVATKAKMLSVLASEDPAPGQIQAWLEEFDSAAYARETAIRYVETALAAVSQWPDNDATAALRQLAEFVLKRCY</sequence>
<dbReference type="AlphaFoldDB" id="A0A2S8G161"/>
<comment type="caution">
    <text evidence="7">The sequence shown here is derived from an EMBL/GenBank/DDBJ whole genome shotgun (WGS) entry which is preliminary data.</text>
</comment>
<evidence type="ECO:0000313" key="8">
    <source>
        <dbReference type="Proteomes" id="UP000238322"/>
    </source>
</evidence>
<dbReference type="SUPFAM" id="SSF48576">
    <property type="entry name" value="Terpenoid synthases"/>
    <property type="match status" value="1"/>
</dbReference>
<dbReference type="PROSITE" id="PS00444">
    <property type="entry name" value="POLYPRENYL_SYNTHASE_2"/>
    <property type="match status" value="1"/>
</dbReference>
<comment type="cofactor">
    <cofactor evidence="1">
        <name>Mg(2+)</name>
        <dbReference type="ChEBI" id="CHEBI:18420"/>
    </cofactor>
</comment>
<dbReference type="Pfam" id="PF00348">
    <property type="entry name" value="polyprenyl_synt"/>
    <property type="match status" value="1"/>
</dbReference>
<evidence type="ECO:0000256" key="1">
    <source>
        <dbReference type="ARBA" id="ARBA00001946"/>
    </source>
</evidence>
<comment type="similarity">
    <text evidence="2 6">Belongs to the FPP/GGPP synthase family.</text>
</comment>
<evidence type="ECO:0000256" key="6">
    <source>
        <dbReference type="RuleBase" id="RU004466"/>
    </source>
</evidence>
<reference evidence="7 8" key="1">
    <citation type="submission" date="2018-02" db="EMBL/GenBank/DDBJ databases">
        <title>Comparative genomes isolates from brazilian mangrove.</title>
        <authorList>
            <person name="Araujo J.E."/>
            <person name="Taketani R.G."/>
            <person name="Silva M.C.P."/>
            <person name="Loureco M.V."/>
            <person name="Andreote F.D."/>
        </authorList>
    </citation>
    <scope>NUCLEOTIDE SEQUENCE [LARGE SCALE GENOMIC DNA]</scope>
    <source>
        <strain evidence="7 8">Hex-1 MGV</strain>
    </source>
</reference>
<dbReference type="PANTHER" id="PTHR12001:SF69">
    <property type="entry name" value="ALL TRANS-POLYPRENYL-DIPHOSPHATE SYNTHASE PDSS1"/>
    <property type="match status" value="1"/>
</dbReference>
<evidence type="ECO:0000256" key="2">
    <source>
        <dbReference type="ARBA" id="ARBA00006706"/>
    </source>
</evidence>
<dbReference type="Proteomes" id="UP000238322">
    <property type="component" value="Unassembled WGS sequence"/>
</dbReference>
<dbReference type="EMBL" id="PUHY01000005">
    <property type="protein sequence ID" value="PQO37874.1"/>
    <property type="molecule type" value="Genomic_DNA"/>
</dbReference>
<keyword evidence="5" id="KW-0460">Magnesium</keyword>
<proteinExistence type="inferred from homology"/>
<name>A0A2S8G161_9BACT</name>
<keyword evidence="4" id="KW-0479">Metal-binding</keyword>
<evidence type="ECO:0000313" key="7">
    <source>
        <dbReference type="EMBL" id="PQO37874.1"/>
    </source>
</evidence>
<dbReference type="GO" id="GO:0004659">
    <property type="term" value="F:prenyltransferase activity"/>
    <property type="evidence" value="ECO:0007669"/>
    <property type="project" value="InterPro"/>
</dbReference>
<dbReference type="CDD" id="cd00685">
    <property type="entry name" value="Trans_IPPS_HT"/>
    <property type="match status" value="1"/>
</dbReference>
<dbReference type="Gene3D" id="1.10.600.10">
    <property type="entry name" value="Farnesyl Diphosphate Synthase"/>
    <property type="match status" value="1"/>
</dbReference>
<evidence type="ECO:0000256" key="3">
    <source>
        <dbReference type="ARBA" id="ARBA00022679"/>
    </source>
</evidence>
<protein>
    <submittedName>
        <fullName evidence="7">Polyprenyl synthetase family protein</fullName>
    </submittedName>
</protein>
<gene>
    <name evidence="7" type="ORF">C5Y83_05010</name>
</gene>
<dbReference type="PROSITE" id="PS00723">
    <property type="entry name" value="POLYPRENYL_SYNTHASE_1"/>
    <property type="match status" value="1"/>
</dbReference>
<organism evidence="7 8">
    <name type="scientific">Blastopirellula marina</name>
    <dbReference type="NCBI Taxonomy" id="124"/>
    <lineage>
        <taxon>Bacteria</taxon>
        <taxon>Pseudomonadati</taxon>
        <taxon>Planctomycetota</taxon>
        <taxon>Planctomycetia</taxon>
        <taxon>Pirellulales</taxon>
        <taxon>Pirellulaceae</taxon>
        <taxon>Blastopirellula</taxon>
    </lineage>
</organism>
<accession>A0A2S8G161</accession>